<evidence type="ECO:0000313" key="2">
    <source>
        <dbReference type="EMBL" id="EAY11089.1"/>
    </source>
</evidence>
<dbReference type="Proteomes" id="UP000001542">
    <property type="component" value="Unassembled WGS sequence"/>
</dbReference>
<dbReference type="KEGG" id="tva:4769040"/>
<feature type="compositionally biased region" description="Low complexity" evidence="1">
    <location>
        <begin position="166"/>
        <end position="252"/>
    </location>
</feature>
<feature type="compositionally biased region" description="Pro residues" evidence="1">
    <location>
        <begin position="326"/>
        <end position="335"/>
    </location>
</feature>
<reference evidence="2" key="1">
    <citation type="submission" date="2006-10" db="EMBL/GenBank/DDBJ databases">
        <authorList>
            <person name="Amadeo P."/>
            <person name="Zhao Q."/>
            <person name="Wortman J."/>
            <person name="Fraser-Liggett C."/>
            <person name="Carlton J."/>
        </authorList>
    </citation>
    <scope>NUCLEOTIDE SEQUENCE</scope>
    <source>
        <strain evidence="2">G3</strain>
    </source>
</reference>
<evidence type="ECO:0000313" key="3">
    <source>
        <dbReference type="Proteomes" id="UP000001542"/>
    </source>
</evidence>
<feature type="region of interest" description="Disordered" evidence="1">
    <location>
        <begin position="163"/>
        <end position="341"/>
    </location>
</feature>
<feature type="compositionally biased region" description="Low complexity" evidence="1">
    <location>
        <begin position="276"/>
        <end position="310"/>
    </location>
</feature>
<dbReference type="VEuPathDB" id="TrichDB:TVAGG3_0550300"/>
<dbReference type="InParanoid" id="A2E8G1"/>
<reference evidence="2" key="2">
    <citation type="journal article" date="2007" name="Science">
        <title>Draft genome sequence of the sexually transmitted pathogen Trichomonas vaginalis.</title>
        <authorList>
            <person name="Carlton J.M."/>
            <person name="Hirt R.P."/>
            <person name="Silva J.C."/>
            <person name="Delcher A.L."/>
            <person name="Schatz M."/>
            <person name="Zhao Q."/>
            <person name="Wortman J.R."/>
            <person name="Bidwell S.L."/>
            <person name="Alsmark U.C.M."/>
            <person name="Besteiro S."/>
            <person name="Sicheritz-Ponten T."/>
            <person name="Noel C.J."/>
            <person name="Dacks J.B."/>
            <person name="Foster P.G."/>
            <person name="Simillion C."/>
            <person name="Van de Peer Y."/>
            <person name="Miranda-Saavedra D."/>
            <person name="Barton G.J."/>
            <person name="Westrop G.D."/>
            <person name="Mueller S."/>
            <person name="Dessi D."/>
            <person name="Fiori P.L."/>
            <person name="Ren Q."/>
            <person name="Paulsen I."/>
            <person name="Zhang H."/>
            <person name="Bastida-Corcuera F.D."/>
            <person name="Simoes-Barbosa A."/>
            <person name="Brown M.T."/>
            <person name="Hayes R.D."/>
            <person name="Mukherjee M."/>
            <person name="Okumura C.Y."/>
            <person name="Schneider R."/>
            <person name="Smith A.J."/>
            <person name="Vanacova S."/>
            <person name="Villalvazo M."/>
            <person name="Haas B.J."/>
            <person name="Pertea M."/>
            <person name="Feldblyum T.V."/>
            <person name="Utterback T.R."/>
            <person name="Shu C.L."/>
            <person name="Osoegawa K."/>
            <person name="de Jong P.J."/>
            <person name="Hrdy I."/>
            <person name="Horvathova L."/>
            <person name="Zubacova Z."/>
            <person name="Dolezal P."/>
            <person name="Malik S.B."/>
            <person name="Logsdon J.M. Jr."/>
            <person name="Henze K."/>
            <person name="Gupta A."/>
            <person name="Wang C.C."/>
            <person name="Dunne R.L."/>
            <person name="Upcroft J.A."/>
            <person name="Upcroft P."/>
            <person name="White O."/>
            <person name="Salzberg S.L."/>
            <person name="Tang P."/>
            <person name="Chiu C.-H."/>
            <person name="Lee Y.-S."/>
            <person name="Embley T.M."/>
            <person name="Coombs G.H."/>
            <person name="Mottram J.C."/>
            <person name="Tachezy J."/>
            <person name="Fraser-Liggett C.M."/>
            <person name="Johnson P.J."/>
        </authorList>
    </citation>
    <scope>NUCLEOTIDE SEQUENCE [LARGE SCALE GENOMIC DNA]</scope>
    <source>
        <strain evidence="2">G3</strain>
    </source>
</reference>
<accession>A2E8G1</accession>
<feature type="compositionally biased region" description="Pro residues" evidence="1">
    <location>
        <begin position="253"/>
        <end position="275"/>
    </location>
</feature>
<evidence type="ECO:0000256" key="1">
    <source>
        <dbReference type="SAM" id="MobiDB-lite"/>
    </source>
</evidence>
<name>A2E8G1_TRIV3</name>
<proteinExistence type="predicted"/>
<dbReference type="OrthoDB" id="10677084at2759"/>
<dbReference type="EMBL" id="DS113326">
    <property type="protein sequence ID" value="EAY11089.1"/>
    <property type="molecule type" value="Genomic_DNA"/>
</dbReference>
<dbReference type="AlphaFoldDB" id="A2E8G1"/>
<gene>
    <name evidence="2" type="ORF">TVAG_045130</name>
</gene>
<organism evidence="2 3">
    <name type="scientific">Trichomonas vaginalis (strain ATCC PRA-98 / G3)</name>
    <dbReference type="NCBI Taxonomy" id="412133"/>
    <lineage>
        <taxon>Eukaryota</taxon>
        <taxon>Metamonada</taxon>
        <taxon>Parabasalia</taxon>
        <taxon>Trichomonadida</taxon>
        <taxon>Trichomonadidae</taxon>
        <taxon>Trichomonas</taxon>
    </lineage>
</organism>
<feature type="region of interest" description="Disordered" evidence="1">
    <location>
        <begin position="29"/>
        <end position="57"/>
    </location>
</feature>
<dbReference type="RefSeq" id="XP_001323312.1">
    <property type="nucleotide sequence ID" value="XM_001323277.1"/>
</dbReference>
<sequence length="368" mass="41983">MDRPRKGSSTKSQISQTYVKKVANILTTRGYSKQDADKHAKELVSDWKKSNSGPADPDNLEKHLQHKYEMFRQSGNIQPQQQKDVIEMAREMTLALPEIKHFKDTTSSIGTNDRNLLDQLIKFIESIMNYEPRIIIQEEKQLNVGLYYERLFIPIHKTITKKSGFQHHQAQQQQQQTQQHMQQSNSTSSMMQSPAASNSGNMSRISSSHNLPVSQPNNMQQLQQQQANYRQQSQQIQTPQQPMQQMAMTPQQVQPPPVQQQPPPPPPPPTPPSLPPTRQQIAQQKAAQQQAAQLAQQQQQQQQVQQQQQIQPPPQVSPQPVQQPVMQPPPQPAAPKPIMDTKRQIITLFSQVRTECAVFYATPHPPHF</sequence>
<feature type="compositionally biased region" description="Basic and acidic residues" evidence="1">
    <location>
        <begin position="32"/>
        <end position="49"/>
    </location>
</feature>
<dbReference type="VEuPathDB" id="TrichDB:TVAG_045130"/>
<protein>
    <submittedName>
        <fullName evidence="2">Uncharacterized protein</fullName>
    </submittedName>
</protein>
<keyword evidence="3" id="KW-1185">Reference proteome</keyword>
<dbReference type="OMA" id="RTECAVF"/>